<accession>A0A7Z0QKK6</accession>
<name>A0A7Z0QKK6_9BRAD</name>
<protein>
    <submittedName>
        <fullName evidence="1">Uncharacterized protein</fullName>
    </submittedName>
</protein>
<reference evidence="1" key="2">
    <citation type="submission" date="2020-06" db="EMBL/GenBank/DDBJ databases">
        <title>Whole Genome Sequence of Bradyrhizobium sp. Strain 323S2.</title>
        <authorList>
            <person name="Bromfield E.S.P."/>
        </authorList>
    </citation>
    <scope>NUCLEOTIDE SEQUENCE [LARGE SCALE GENOMIC DNA]</scope>
    <source>
        <strain evidence="1">323S2</strain>
    </source>
</reference>
<dbReference type="EMBL" id="CP088280">
    <property type="protein sequence ID" value="UGX97098.1"/>
    <property type="molecule type" value="Genomic_DNA"/>
</dbReference>
<reference evidence="2 3" key="3">
    <citation type="journal article" date="2022" name="Int. J. Syst. Evol. Microbiol.">
        <title>Strains of Bradyrhizobium barranii sp. nov. associated with legumes native to Canada are symbionts of soybeans and belong to different subspecies (subsp. barranii subsp. nov. and subsp. apii subsp. nov.) and symbiovars (sv. glycinearum and sv. septentrionale).</title>
        <authorList>
            <person name="Bromfield E.S.P."/>
            <person name="Cloutier S."/>
            <person name="Wasai-Hara S."/>
            <person name="Minamisawa K."/>
        </authorList>
    </citation>
    <scope>NUCLEOTIDE SEQUENCE [LARGE SCALE GENOMIC DNA]</scope>
    <source>
        <strain evidence="2 3">323S2</strain>
    </source>
</reference>
<proteinExistence type="predicted"/>
<dbReference type="AlphaFoldDB" id="A0A7Z0QKK6"/>
<reference evidence="2 3" key="1">
    <citation type="journal article" date="2017" name="Syst. Appl. Microbiol.">
        <title>Soybeans inoculated with root zone soils of Canadian native legumes harbour diverse and novel Bradyrhizobium spp. that possess agricultural potential.</title>
        <authorList>
            <person name="Bromfield E.S.P."/>
            <person name="Cloutier S."/>
            <person name="Tambong J.T."/>
            <person name="Tran Thi T.V."/>
        </authorList>
    </citation>
    <scope>NUCLEOTIDE SEQUENCE [LARGE SCALE GENOMIC DNA]</scope>
    <source>
        <strain evidence="2 3">323S2</strain>
    </source>
</reference>
<evidence type="ECO:0000313" key="2">
    <source>
        <dbReference type="EMBL" id="UGX97098.1"/>
    </source>
</evidence>
<dbReference type="RefSeq" id="WP_166342375.1">
    <property type="nucleotide sequence ID" value="NZ_CP088280.1"/>
</dbReference>
<organism evidence="1">
    <name type="scientific">Bradyrhizobium barranii subsp. barranii</name>
    <dbReference type="NCBI Taxonomy" id="2823807"/>
    <lineage>
        <taxon>Bacteria</taxon>
        <taxon>Pseudomonadati</taxon>
        <taxon>Pseudomonadota</taxon>
        <taxon>Alphaproteobacteria</taxon>
        <taxon>Hyphomicrobiales</taxon>
        <taxon>Nitrobacteraceae</taxon>
        <taxon>Bradyrhizobium</taxon>
        <taxon>Bradyrhizobium barranii</taxon>
    </lineage>
</organism>
<sequence length="114" mass="12759">MKMILNSKEDCIESIAKILESASAWRTSLTVRWPDDPRNARAAARLDQLAADASKLTDEQWLELQPFYGWASETWRSSLNQTARQVGFHHRAGDLASFVKALLQNLSLQSSVAA</sequence>
<dbReference type="Proteomes" id="UP000564836">
    <property type="component" value="Chromosome"/>
</dbReference>
<gene>
    <name evidence="2" type="ORF">G6321_00018975</name>
    <name evidence="1" type="ORF">G6321_49220</name>
</gene>
<evidence type="ECO:0000313" key="1">
    <source>
        <dbReference type="EMBL" id="NYY96115.1"/>
    </source>
</evidence>
<dbReference type="EMBL" id="JACBFH010000001">
    <property type="protein sequence ID" value="NYY96115.1"/>
    <property type="molecule type" value="Genomic_DNA"/>
</dbReference>
<evidence type="ECO:0000313" key="3">
    <source>
        <dbReference type="Proteomes" id="UP000564836"/>
    </source>
</evidence>